<dbReference type="Gene3D" id="3.20.20.120">
    <property type="entry name" value="Enolase-like C-terminal domain"/>
    <property type="match status" value="1"/>
</dbReference>
<reference evidence="1 2" key="1">
    <citation type="submission" date="2019-12" db="EMBL/GenBank/DDBJ databases">
        <title>Snethiella sp. nov. sp. isolated from sea sand.</title>
        <authorList>
            <person name="Kim J."/>
            <person name="Jeong S.E."/>
            <person name="Jung H.S."/>
            <person name="Jeon C.O."/>
        </authorList>
    </citation>
    <scope>NUCLEOTIDE SEQUENCE [LARGE SCALE GENOMIC DNA]</scope>
    <source>
        <strain evidence="1 2">DP05</strain>
    </source>
</reference>
<gene>
    <name evidence="1" type="ORF">GQE98_08620</name>
</gene>
<organism evidence="1 2">
    <name type="scientific">Sneathiella litorea</name>
    <dbReference type="NCBI Taxonomy" id="2606216"/>
    <lineage>
        <taxon>Bacteria</taxon>
        <taxon>Pseudomonadati</taxon>
        <taxon>Pseudomonadota</taxon>
        <taxon>Alphaproteobacteria</taxon>
        <taxon>Sneathiellales</taxon>
        <taxon>Sneathiellaceae</taxon>
        <taxon>Sneathiella</taxon>
    </lineage>
</organism>
<dbReference type="RefSeq" id="WP_161315255.1">
    <property type="nucleotide sequence ID" value="NZ_WTUW01000002.1"/>
</dbReference>
<comment type="caution">
    <text evidence="1">The sequence shown here is derived from an EMBL/GenBank/DDBJ whole genome shotgun (WGS) entry which is preliminary data.</text>
</comment>
<dbReference type="AlphaFoldDB" id="A0A6L8W8Z2"/>
<dbReference type="EMBL" id="WTUW01000002">
    <property type="protein sequence ID" value="MZR30697.1"/>
    <property type="molecule type" value="Genomic_DNA"/>
</dbReference>
<sequence>MKENQPKFRLIDVEFFERDVRLRMPFRFGIVTLTEAPQTYVRAHIRTADGREGWGMSAELLAPKWFDKSPDQSNQDNFDQLRRSLAVAAKTYCAESRFLSAFGLHVACAATIASDAEAENIPSLAAGFGPALLDRAILDALLRIENISLFEGARRNVFGLTDALTPDLAGFDLDGFLAKLHPSKKIAARHTVGLVDPIESSDQSEADRVGDGLPETLGEVIRDYGVTYFKLKVGGDINADLDRLTRIARVLDRLPDYKVTLDGNEQYNDVEGIRSLWTAIKQTPALNRLCASTLFVEQPISRAHAFDRDITSLAKLVPVEIDESDGSIGAFPLARDLGYTGVSSKSCKGFYKSVLNCARCANWNEGNEPGRYFMSAEDLTTQAGLSVQEDLALATLIGCTHVERNGHHYVDGMSSVPKAEQQAFLKAHPDIYTESHGSVRLRITDGNISIGSLETAGYGSAVLPDIANLQHCEYKT</sequence>
<protein>
    <submittedName>
        <fullName evidence="1">Mandelate racemase</fullName>
    </submittedName>
</protein>
<keyword evidence="2" id="KW-1185">Reference proteome</keyword>
<evidence type="ECO:0000313" key="1">
    <source>
        <dbReference type="EMBL" id="MZR30697.1"/>
    </source>
</evidence>
<name>A0A6L8W8Z2_9PROT</name>
<proteinExistence type="predicted"/>
<dbReference type="InterPro" id="IPR029017">
    <property type="entry name" value="Enolase-like_N"/>
</dbReference>
<dbReference type="InterPro" id="IPR036849">
    <property type="entry name" value="Enolase-like_C_sf"/>
</dbReference>
<dbReference type="Proteomes" id="UP000476030">
    <property type="component" value="Unassembled WGS sequence"/>
</dbReference>
<accession>A0A6L8W8Z2</accession>
<dbReference type="SUPFAM" id="SSF51604">
    <property type="entry name" value="Enolase C-terminal domain-like"/>
    <property type="match status" value="1"/>
</dbReference>
<dbReference type="Gene3D" id="3.30.390.10">
    <property type="entry name" value="Enolase-like, N-terminal domain"/>
    <property type="match status" value="1"/>
</dbReference>
<dbReference type="SUPFAM" id="SSF54826">
    <property type="entry name" value="Enolase N-terminal domain-like"/>
    <property type="match status" value="1"/>
</dbReference>
<evidence type="ECO:0000313" key="2">
    <source>
        <dbReference type="Proteomes" id="UP000476030"/>
    </source>
</evidence>